<dbReference type="GO" id="GO:0042545">
    <property type="term" value="P:cell wall modification"/>
    <property type="evidence" value="ECO:0007669"/>
    <property type="project" value="UniProtKB-UniRule"/>
</dbReference>
<keyword evidence="6" id="KW-0964">Secreted</keyword>
<reference evidence="14" key="1">
    <citation type="submission" date="2021-01" db="EMBL/GenBank/DDBJ databases">
        <title>Adiantum capillus-veneris genome.</title>
        <authorList>
            <person name="Fang Y."/>
            <person name="Liao Q."/>
        </authorList>
    </citation>
    <scope>NUCLEOTIDE SEQUENCE</scope>
    <source>
        <strain evidence="14">H3</strain>
        <tissue evidence="14">Leaf</tissue>
    </source>
</reference>
<dbReference type="InterPro" id="IPR033131">
    <property type="entry name" value="Pectinesterase_Asp_AS"/>
</dbReference>
<evidence type="ECO:0000256" key="10">
    <source>
        <dbReference type="ARBA" id="ARBA00047928"/>
    </source>
</evidence>
<evidence type="ECO:0000256" key="3">
    <source>
        <dbReference type="ARBA" id="ARBA00005184"/>
    </source>
</evidence>
<keyword evidence="7" id="KW-0732">Signal</keyword>
<dbReference type="InterPro" id="IPR011050">
    <property type="entry name" value="Pectin_lyase_fold/virulence"/>
</dbReference>
<dbReference type="SUPFAM" id="SSF51126">
    <property type="entry name" value="Pectin lyase-like"/>
    <property type="match status" value="1"/>
</dbReference>
<gene>
    <name evidence="14" type="ORF">GOP47_0004075</name>
</gene>
<dbReference type="Pfam" id="PF01095">
    <property type="entry name" value="Pectinesterase"/>
    <property type="match status" value="1"/>
</dbReference>
<feature type="domain" description="Pectinesterase catalytic" evidence="13">
    <location>
        <begin position="98"/>
        <end position="383"/>
    </location>
</feature>
<evidence type="ECO:0000256" key="2">
    <source>
        <dbReference type="ARBA" id="ARBA00004613"/>
    </source>
</evidence>
<name>A0A9D4V8K9_ADICA</name>
<evidence type="ECO:0000256" key="6">
    <source>
        <dbReference type="ARBA" id="ARBA00022525"/>
    </source>
</evidence>
<organism evidence="14 15">
    <name type="scientific">Adiantum capillus-veneris</name>
    <name type="common">Maidenhair fern</name>
    <dbReference type="NCBI Taxonomy" id="13818"/>
    <lineage>
        <taxon>Eukaryota</taxon>
        <taxon>Viridiplantae</taxon>
        <taxon>Streptophyta</taxon>
        <taxon>Embryophyta</taxon>
        <taxon>Tracheophyta</taxon>
        <taxon>Polypodiopsida</taxon>
        <taxon>Polypodiidae</taxon>
        <taxon>Polypodiales</taxon>
        <taxon>Pteridineae</taxon>
        <taxon>Pteridaceae</taxon>
        <taxon>Vittarioideae</taxon>
        <taxon>Adiantum</taxon>
    </lineage>
</organism>
<dbReference type="PROSITE" id="PS00503">
    <property type="entry name" value="PECTINESTERASE_2"/>
    <property type="match status" value="1"/>
</dbReference>
<evidence type="ECO:0000256" key="5">
    <source>
        <dbReference type="ARBA" id="ARBA00013229"/>
    </source>
</evidence>
<feature type="active site" evidence="11">
    <location>
        <position position="251"/>
    </location>
</feature>
<comment type="similarity">
    <text evidence="4">Belongs to the pectinesterase family.</text>
</comment>
<dbReference type="EMBL" id="JABFUD020000004">
    <property type="protein sequence ID" value="KAI5080892.1"/>
    <property type="molecule type" value="Genomic_DNA"/>
</dbReference>
<accession>A0A9D4V8K9</accession>
<comment type="caution">
    <text evidence="14">The sequence shown here is derived from an EMBL/GenBank/DDBJ whole genome shotgun (WGS) entry which is preliminary data.</text>
</comment>
<keyword evidence="8 12" id="KW-0378">Hydrolase</keyword>
<dbReference type="EC" id="3.1.1.11" evidence="5 12"/>
<evidence type="ECO:0000256" key="8">
    <source>
        <dbReference type="ARBA" id="ARBA00022801"/>
    </source>
</evidence>
<evidence type="ECO:0000256" key="12">
    <source>
        <dbReference type="RuleBase" id="RU000589"/>
    </source>
</evidence>
<dbReference type="OrthoDB" id="2019149at2759"/>
<evidence type="ECO:0000259" key="13">
    <source>
        <dbReference type="Pfam" id="PF01095"/>
    </source>
</evidence>
<sequence length="389" mass="41941">MEQTKENGRKLHAEPAMASMGVMVAARTQMVAGVARDFSWEFSDSVDSSSGDASNMSSNLAATQKDFLEWIKEVDAREHASGSTANLFYTSEATDNVITVSKSGGADFSTVQDAVDVVPSGNQQRVVIQIAAGTYEEKVDIPEGKDYISFVGAGSDATTITWDDTATSAGSTFKSASVAVNSDFFIARDIAFKNSAEAPPPGAVGRQAVALRISGDKASFISCNFYGAQDTLYDNKGRHYFKGCFIQGSIDFIFGDGQSYYESCQLNSIATSSGSLTAQKREQPSENTGFSFVNCKVTGSGMIYLGRAWGAYSRVVFLFTYIDDIIKPVGWNDFGDSSNQQTAFYGEYQCSGPGANSKDRVTWSYQLSAEQAAPFQTLDFVDGEAWVET</sequence>
<dbReference type="InterPro" id="IPR000070">
    <property type="entry name" value="Pectinesterase_cat"/>
</dbReference>
<dbReference type="PANTHER" id="PTHR31321:SF57">
    <property type="entry name" value="PECTINESTERASE 53-RELATED"/>
    <property type="match status" value="1"/>
</dbReference>
<proteinExistence type="inferred from homology"/>
<evidence type="ECO:0000256" key="4">
    <source>
        <dbReference type="ARBA" id="ARBA00008891"/>
    </source>
</evidence>
<comment type="pathway">
    <text evidence="3 12">Glycan metabolism; pectin degradation; 2-dehydro-3-deoxy-D-gluconate from pectin: step 1/5.</text>
</comment>
<dbReference type="Gene3D" id="2.160.20.10">
    <property type="entry name" value="Single-stranded right-handed beta-helix, Pectin lyase-like"/>
    <property type="match status" value="1"/>
</dbReference>
<evidence type="ECO:0000256" key="9">
    <source>
        <dbReference type="ARBA" id="ARBA00023085"/>
    </source>
</evidence>
<dbReference type="FunFam" id="2.160.20.10:FF:000008">
    <property type="entry name" value="Pectinesterase"/>
    <property type="match status" value="1"/>
</dbReference>
<dbReference type="InterPro" id="IPR012334">
    <property type="entry name" value="Pectin_lyas_fold"/>
</dbReference>
<dbReference type="AlphaFoldDB" id="A0A9D4V8K9"/>
<dbReference type="GO" id="GO:0005576">
    <property type="term" value="C:extracellular region"/>
    <property type="evidence" value="ECO:0007669"/>
    <property type="project" value="UniProtKB-SubCell"/>
</dbReference>
<evidence type="ECO:0000256" key="11">
    <source>
        <dbReference type="PROSITE-ProRule" id="PRU10040"/>
    </source>
</evidence>
<evidence type="ECO:0000256" key="7">
    <source>
        <dbReference type="ARBA" id="ARBA00022729"/>
    </source>
</evidence>
<comment type="catalytic activity">
    <reaction evidence="10 12">
        <text>[(1-&gt;4)-alpha-D-galacturonosyl methyl ester](n) + n H2O = [(1-&gt;4)-alpha-D-galacturonosyl](n) + n methanol + n H(+)</text>
        <dbReference type="Rhea" id="RHEA:22380"/>
        <dbReference type="Rhea" id="RHEA-COMP:14570"/>
        <dbReference type="Rhea" id="RHEA-COMP:14573"/>
        <dbReference type="ChEBI" id="CHEBI:15377"/>
        <dbReference type="ChEBI" id="CHEBI:15378"/>
        <dbReference type="ChEBI" id="CHEBI:17790"/>
        <dbReference type="ChEBI" id="CHEBI:140522"/>
        <dbReference type="ChEBI" id="CHEBI:140523"/>
        <dbReference type="EC" id="3.1.1.11"/>
    </reaction>
</comment>
<keyword evidence="15" id="KW-1185">Reference proteome</keyword>
<evidence type="ECO:0000313" key="15">
    <source>
        <dbReference type="Proteomes" id="UP000886520"/>
    </source>
</evidence>
<keyword evidence="9 12" id="KW-0063">Aspartyl esterase</keyword>
<protein>
    <recommendedName>
        <fullName evidence="5 12">Pectinesterase</fullName>
        <ecNumber evidence="5 12">3.1.1.11</ecNumber>
    </recommendedName>
</protein>
<dbReference type="PANTHER" id="PTHR31321">
    <property type="entry name" value="ACYL-COA THIOESTER HYDROLASE YBHC-RELATED"/>
    <property type="match status" value="1"/>
</dbReference>
<dbReference type="Proteomes" id="UP000886520">
    <property type="component" value="Chromosome 4"/>
</dbReference>
<dbReference type="GO" id="GO:0030599">
    <property type="term" value="F:pectinesterase activity"/>
    <property type="evidence" value="ECO:0007669"/>
    <property type="project" value="UniProtKB-UniRule"/>
</dbReference>
<evidence type="ECO:0000313" key="14">
    <source>
        <dbReference type="EMBL" id="KAI5080892.1"/>
    </source>
</evidence>
<dbReference type="GO" id="GO:0045490">
    <property type="term" value="P:pectin catabolic process"/>
    <property type="evidence" value="ECO:0007669"/>
    <property type="project" value="UniProtKB-UniRule"/>
</dbReference>
<comment type="subcellular location">
    <subcellularLocation>
        <location evidence="1">Cell envelope</location>
    </subcellularLocation>
    <subcellularLocation>
        <location evidence="2">Secreted</location>
    </subcellularLocation>
</comment>
<evidence type="ECO:0000256" key="1">
    <source>
        <dbReference type="ARBA" id="ARBA00004196"/>
    </source>
</evidence>